<dbReference type="OrthoDB" id="7442607at2759"/>
<accession>A0A482WSW8</accession>
<keyword evidence="2" id="KW-1185">Reference proteome</keyword>
<proteinExistence type="predicted"/>
<evidence type="ECO:0000313" key="2">
    <source>
        <dbReference type="Proteomes" id="UP000291343"/>
    </source>
</evidence>
<protein>
    <submittedName>
        <fullName evidence="1">Uncharacterized protein</fullName>
    </submittedName>
</protein>
<dbReference type="STRING" id="195883.A0A482WSW8"/>
<evidence type="ECO:0000313" key="1">
    <source>
        <dbReference type="EMBL" id="RZF36090.1"/>
    </source>
</evidence>
<gene>
    <name evidence="1" type="ORF">LSTR_LSTR005906</name>
</gene>
<dbReference type="InParanoid" id="A0A482WSW8"/>
<dbReference type="EMBL" id="QKKF02027168">
    <property type="protein sequence ID" value="RZF36090.1"/>
    <property type="molecule type" value="Genomic_DNA"/>
</dbReference>
<dbReference type="AlphaFoldDB" id="A0A482WSW8"/>
<name>A0A482WSW8_LAOST</name>
<dbReference type="Proteomes" id="UP000291343">
    <property type="component" value="Unassembled WGS sequence"/>
</dbReference>
<reference evidence="1 2" key="1">
    <citation type="journal article" date="2017" name="Gigascience">
        <title>Genome sequence of the small brown planthopper, Laodelphax striatellus.</title>
        <authorList>
            <person name="Zhu J."/>
            <person name="Jiang F."/>
            <person name="Wang X."/>
            <person name="Yang P."/>
            <person name="Bao Y."/>
            <person name="Zhao W."/>
            <person name="Wang W."/>
            <person name="Lu H."/>
            <person name="Wang Q."/>
            <person name="Cui N."/>
            <person name="Li J."/>
            <person name="Chen X."/>
            <person name="Luo L."/>
            <person name="Yu J."/>
            <person name="Kang L."/>
            <person name="Cui F."/>
        </authorList>
    </citation>
    <scope>NUCLEOTIDE SEQUENCE [LARGE SCALE GENOMIC DNA]</scope>
    <source>
        <strain evidence="1">Lst14</strain>
    </source>
</reference>
<comment type="caution">
    <text evidence="1">The sequence shown here is derived from an EMBL/GenBank/DDBJ whole genome shotgun (WGS) entry which is preliminary data.</text>
</comment>
<sequence length="236" mass="25133">MEDRVLLAARSHLFLQAAAAAPYSMLGPMGSLYAAGAVGQQYPGGGPSPWSQQWACLTGRLAAPHLLATQHLAAAAASTSVPGPLYPGNLRLSQQRFSPYCRPMPLNPTTVSPVSSPEILRETSDASPHSPSSHIAGVIKQRALFTKNGGGCHFSRSFHGRRPEMSGKRYGGKKYGGNAASNDQRAHPLSNRIISALWTGLKLHYPPAVSSLIPNRTSSEFAAAHMSASLIPNEQW</sequence>
<organism evidence="1 2">
    <name type="scientific">Laodelphax striatellus</name>
    <name type="common">Small brown planthopper</name>
    <name type="synonym">Delphax striatella</name>
    <dbReference type="NCBI Taxonomy" id="195883"/>
    <lineage>
        <taxon>Eukaryota</taxon>
        <taxon>Metazoa</taxon>
        <taxon>Ecdysozoa</taxon>
        <taxon>Arthropoda</taxon>
        <taxon>Hexapoda</taxon>
        <taxon>Insecta</taxon>
        <taxon>Pterygota</taxon>
        <taxon>Neoptera</taxon>
        <taxon>Paraneoptera</taxon>
        <taxon>Hemiptera</taxon>
        <taxon>Auchenorrhyncha</taxon>
        <taxon>Fulgoroidea</taxon>
        <taxon>Delphacidae</taxon>
        <taxon>Criomorphinae</taxon>
        <taxon>Laodelphax</taxon>
    </lineage>
</organism>